<dbReference type="InterPro" id="IPR037401">
    <property type="entry name" value="SnoaL-like"/>
</dbReference>
<feature type="domain" description="SnoaL-like" evidence="1">
    <location>
        <begin position="9"/>
        <end position="103"/>
    </location>
</feature>
<protein>
    <recommendedName>
        <fullName evidence="1">SnoaL-like domain-containing protein</fullName>
    </recommendedName>
</protein>
<dbReference type="AlphaFoldDB" id="A0A918ZL10"/>
<dbReference type="EMBL" id="BNBC01000002">
    <property type="protein sequence ID" value="GHE57006.1"/>
    <property type="molecule type" value="Genomic_DNA"/>
</dbReference>
<dbReference type="SUPFAM" id="SSF54427">
    <property type="entry name" value="NTF2-like"/>
    <property type="match status" value="1"/>
</dbReference>
<reference evidence="2" key="1">
    <citation type="journal article" date="2014" name="Int. J. Syst. Evol. Microbiol.">
        <title>Complete genome sequence of Corynebacterium casei LMG S-19264T (=DSM 44701T), isolated from a smear-ripened cheese.</title>
        <authorList>
            <consortium name="US DOE Joint Genome Institute (JGI-PGF)"/>
            <person name="Walter F."/>
            <person name="Albersmeier A."/>
            <person name="Kalinowski J."/>
            <person name="Ruckert C."/>
        </authorList>
    </citation>
    <scope>NUCLEOTIDE SEQUENCE</scope>
    <source>
        <strain evidence="2">JCM 3302</strain>
    </source>
</reference>
<accession>A0A918ZL10</accession>
<gene>
    <name evidence="2" type="ORF">GCM10014715_07570</name>
</gene>
<dbReference type="Proteomes" id="UP000641386">
    <property type="component" value="Unassembled WGS sequence"/>
</dbReference>
<proteinExistence type="predicted"/>
<evidence type="ECO:0000259" key="1">
    <source>
        <dbReference type="Pfam" id="PF12680"/>
    </source>
</evidence>
<name>A0A918ZL10_9ACTN</name>
<organism evidence="2 3">
    <name type="scientific">Streptomyces spiralis</name>
    <dbReference type="NCBI Taxonomy" id="66376"/>
    <lineage>
        <taxon>Bacteria</taxon>
        <taxon>Bacillati</taxon>
        <taxon>Actinomycetota</taxon>
        <taxon>Actinomycetes</taxon>
        <taxon>Kitasatosporales</taxon>
        <taxon>Streptomycetaceae</taxon>
        <taxon>Streptomyces</taxon>
    </lineage>
</organism>
<evidence type="ECO:0000313" key="3">
    <source>
        <dbReference type="Proteomes" id="UP000641386"/>
    </source>
</evidence>
<dbReference type="RefSeq" id="WP_189896238.1">
    <property type="nucleotide sequence ID" value="NZ_BNBC01000002.1"/>
</dbReference>
<dbReference type="InterPro" id="IPR032710">
    <property type="entry name" value="NTF2-like_dom_sf"/>
</dbReference>
<evidence type="ECO:0000313" key="2">
    <source>
        <dbReference type="EMBL" id="GHE57006.1"/>
    </source>
</evidence>
<reference evidence="2" key="2">
    <citation type="submission" date="2020-09" db="EMBL/GenBank/DDBJ databases">
        <authorList>
            <person name="Sun Q."/>
            <person name="Ohkuma M."/>
        </authorList>
    </citation>
    <scope>NUCLEOTIDE SEQUENCE</scope>
    <source>
        <strain evidence="2">JCM 3302</strain>
    </source>
</reference>
<comment type="caution">
    <text evidence="2">The sequence shown here is derived from an EMBL/GenBank/DDBJ whole genome shotgun (WGS) entry which is preliminary data.</text>
</comment>
<dbReference type="Gene3D" id="3.10.450.50">
    <property type="match status" value="1"/>
</dbReference>
<keyword evidence="3" id="KW-1185">Reference proteome</keyword>
<dbReference type="Pfam" id="PF12680">
    <property type="entry name" value="SnoaL_2"/>
    <property type="match status" value="1"/>
</dbReference>
<sequence>MGTTPTGVVEAAFRHYRSQDRDAAFPLYADDFTFTSPQDDHIGKSAFFERCFPTADRFREQRLLHVTAVDDELVFVHYEYEPATGGRYRNMEAITVRGGQIREVQVFFGGRV</sequence>